<gene>
    <name evidence="1" type="ORF">MSG28_005858</name>
</gene>
<organism evidence="1 2">
    <name type="scientific">Choristoneura fumiferana</name>
    <name type="common">Spruce budworm moth</name>
    <name type="synonym">Archips fumiferana</name>
    <dbReference type="NCBI Taxonomy" id="7141"/>
    <lineage>
        <taxon>Eukaryota</taxon>
        <taxon>Metazoa</taxon>
        <taxon>Ecdysozoa</taxon>
        <taxon>Arthropoda</taxon>
        <taxon>Hexapoda</taxon>
        <taxon>Insecta</taxon>
        <taxon>Pterygota</taxon>
        <taxon>Neoptera</taxon>
        <taxon>Endopterygota</taxon>
        <taxon>Lepidoptera</taxon>
        <taxon>Glossata</taxon>
        <taxon>Ditrysia</taxon>
        <taxon>Tortricoidea</taxon>
        <taxon>Tortricidae</taxon>
        <taxon>Tortricinae</taxon>
        <taxon>Choristoneura</taxon>
    </lineage>
</organism>
<evidence type="ECO:0000313" key="1">
    <source>
        <dbReference type="EMBL" id="KAI8442321.1"/>
    </source>
</evidence>
<proteinExistence type="predicted"/>
<reference evidence="1 2" key="1">
    <citation type="journal article" date="2022" name="Genome Biol. Evol.">
        <title>The Spruce Budworm Genome: Reconstructing the Evolutionary History of Antifreeze Proteins.</title>
        <authorList>
            <person name="Beliveau C."/>
            <person name="Gagne P."/>
            <person name="Picq S."/>
            <person name="Vernygora O."/>
            <person name="Keeling C.I."/>
            <person name="Pinkney K."/>
            <person name="Doucet D."/>
            <person name="Wen F."/>
            <person name="Johnston J.S."/>
            <person name="Maaroufi H."/>
            <person name="Boyle B."/>
            <person name="Laroche J."/>
            <person name="Dewar K."/>
            <person name="Juretic N."/>
            <person name="Blackburn G."/>
            <person name="Nisole A."/>
            <person name="Brunet B."/>
            <person name="Brandao M."/>
            <person name="Lumley L."/>
            <person name="Duan J."/>
            <person name="Quan G."/>
            <person name="Lucarotti C.J."/>
            <person name="Roe A.D."/>
            <person name="Sperling F.A.H."/>
            <person name="Levesque R.C."/>
            <person name="Cusson M."/>
        </authorList>
    </citation>
    <scope>NUCLEOTIDE SEQUENCE [LARGE SCALE GENOMIC DNA]</scope>
    <source>
        <strain evidence="1">Glfc:IPQL:Cfum</strain>
    </source>
</reference>
<protein>
    <submittedName>
        <fullName evidence="1">Uncharacterized protein</fullName>
    </submittedName>
</protein>
<keyword evidence="2" id="KW-1185">Reference proteome</keyword>
<evidence type="ECO:0000313" key="2">
    <source>
        <dbReference type="Proteomes" id="UP001064048"/>
    </source>
</evidence>
<sequence length="228" mass="25533">MTRTIVLAGSERAIKSPKGSPRYVLQGHWDSRVEVAPVTSASPDNAVCKTGKFTVAWQRIDAPPDSDKWYNFTLLAAQLNEMEQGVAPTDSRLRPDQRLMEEGLWDEANAEKLRLEEKQRDARRALEAATEAAAARGTPAPRAPRPLWFSREAAAPGESHLRHLYNDTYWQCKQQQDWSQALGAGVASDDRRASARFLDSQIASVDPPLENLCGLWRPKSEYLLDGLY</sequence>
<dbReference type="EMBL" id="CM046109">
    <property type="protein sequence ID" value="KAI8442321.1"/>
    <property type="molecule type" value="Genomic_DNA"/>
</dbReference>
<name>A0ACC0L1U1_CHOFU</name>
<dbReference type="Proteomes" id="UP001064048">
    <property type="component" value="Chromosome 9"/>
</dbReference>
<comment type="caution">
    <text evidence="1">The sequence shown here is derived from an EMBL/GenBank/DDBJ whole genome shotgun (WGS) entry which is preliminary data.</text>
</comment>
<accession>A0ACC0L1U1</accession>